<organism evidence="1 2">
    <name type="scientific">Panagrolaimus sp. ES5</name>
    <dbReference type="NCBI Taxonomy" id="591445"/>
    <lineage>
        <taxon>Eukaryota</taxon>
        <taxon>Metazoa</taxon>
        <taxon>Ecdysozoa</taxon>
        <taxon>Nematoda</taxon>
        <taxon>Chromadorea</taxon>
        <taxon>Rhabditida</taxon>
        <taxon>Tylenchina</taxon>
        <taxon>Panagrolaimomorpha</taxon>
        <taxon>Panagrolaimoidea</taxon>
        <taxon>Panagrolaimidae</taxon>
        <taxon>Panagrolaimus</taxon>
    </lineage>
</organism>
<dbReference type="Proteomes" id="UP000887579">
    <property type="component" value="Unplaced"/>
</dbReference>
<accession>A0AC34G575</accession>
<proteinExistence type="predicted"/>
<evidence type="ECO:0000313" key="2">
    <source>
        <dbReference type="WBParaSite" id="ES5_v2.g24712.t1"/>
    </source>
</evidence>
<name>A0AC34G575_9BILA</name>
<reference evidence="2" key="1">
    <citation type="submission" date="2022-11" db="UniProtKB">
        <authorList>
            <consortium name="WormBaseParasite"/>
        </authorList>
    </citation>
    <scope>IDENTIFICATION</scope>
</reference>
<protein>
    <submittedName>
        <fullName evidence="2">Uncharacterized protein</fullName>
    </submittedName>
</protein>
<sequence>QQQQQSSVEEETTKSKTKESKSRSPKSETSSSEASKATTISSTPKENVWEKRMEERKKEVVSTKSNSRFQQELDYNFPSINDVPKDINEWNPPPPLPPAATSDSLSGKNLRKGPRRNDSNGQYQQQHQHSREHQRTPRNVETVTTGATATAAAVPLDPETLGSSHWVQEKTGPSWDNLSIPADHRPEEPPLEEDDVYTGTKREFVNSKRSRGGSQYKAGGDFASRDIRQKRGDSTATTTAVSSGIVNGKKPSSTSSSVASQKPAFDPTTKRSSRAEDNFSNMGEFHAEDYKIAEEAAAAAATTTSSSSTTTKKQYRPRENNTFESNEGGGGGGYDASRRGSKRGVPRQPRGNNNWKGSERLPRSAESQREASGNDEQHFERYDTSAVSSRGNGRRLAPMGGNGRGSSRFLSKHTNKPTRHKQPHFEGGALTTTSTTVSTKSSNRASADRNVEGLKSPAASEGVDEWETASESSDVGGRDEQPPPPLPQQPEQRERKNLPNGIRNSTKYQSNNTNSDTNSNISSNSKDPSQNDEISSSKSTTTSSSTSRNTNQKNVNPASHTYLGNGVSAKSSNAYNNKSNISSSNGYHQPLQQNNKHRLHTADTSKAETIKENNARENRKGFGSHISNNNGNSNNSTTTTTTSINMGLAGVDINDASVIVIDNQPDIEIYSEEAGDDFEEVISKKQKKQRQLQVEEERRKEQKEKEKAEKIQARKKQALQEKQQ</sequence>
<dbReference type="WBParaSite" id="ES5_v2.g24712.t1">
    <property type="protein sequence ID" value="ES5_v2.g24712.t1"/>
    <property type="gene ID" value="ES5_v2.g24712"/>
</dbReference>
<evidence type="ECO:0000313" key="1">
    <source>
        <dbReference type="Proteomes" id="UP000887579"/>
    </source>
</evidence>